<dbReference type="AlphaFoldDB" id="A0A9N9LMC0"/>
<gene>
    <name evidence="1" type="ORF">HYALB_00007891</name>
</gene>
<protein>
    <recommendedName>
        <fullName evidence="3">Dienelactone hydrolase domain-containing protein</fullName>
    </recommendedName>
</protein>
<dbReference type="Proteomes" id="UP000701801">
    <property type="component" value="Unassembled WGS sequence"/>
</dbReference>
<dbReference type="EMBL" id="CAJVRM010000147">
    <property type="protein sequence ID" value="CAG8975687.1"/>
    <property type="molecule type" value="Genomic_DNA"/>
</dbReference>
<evidence type="ECO:0000313" key="1">
    <source>
        <dbReference type="EMBL" id="CAG8975687.1"/>
    </source>
</evidence>
<keyword evidence="2" id="KW-1185">Reference proteome</keyword>
<accession>A0A9N9LMC0</accession>
<dbReference type="InterPro" id="IPR029058">
    <property type="entry name" value="AB_hydrolase_fold"/>
</dbReference>
<dbReference type="Gene3D" id="3.40.50.1820">
    <property type="entry name" value="alpha/beta hydrolase"/>
    <property type="match status" value="1"/>
</dbReference>
<name>A0A9N9LMC0_9HELO</name>
<sequence>MSPAKVAAPSTAIDITRYERLARENDDGHLNLPVYDVTSRLERGGPTTITCPFSGPTWEGYPMGQNVELGATIAGKFDQKEYNAQEQSRYLNNLEITYVVEPFGDHVKEDAALIVIMEEESGINYDARILCNQFAAAGYLVVMPHYRGKREPLRGAADDEKDLLVPDPDTIQMGRLDESDAVQKSQVATAVLYLTNYRKRTRIGGLAFGSASTLLEFMEDAPPARGRIRLTHINPKENYDSLVHNSTKKIKAGFVCHIRREEAIYFDPQRVRGSTQTYGPISLAVGEERENQSMIAYETEYNLIRTYLRASNQPYQFVRYGQVSGDFGVRRPHSENTKEEISAKRQAFVQAITFMEEWL</sequence>
<reference evidence="1" key="1">
    <citation type="submission" date="2021-07" db="EMBL/GenBank/DDBJ databases">
        <authorList>
            <person name="Durling M."/>
        </authorList>
    </citation>
    <scope>NUCLEOTIDE SEQUENCE</scope>
</reference>
<proteinExistence type="predicted"/>
<organism evidence="1 2">
    <name type="scientific">Hymenoscyphus albidus</name>
    <dbReference type="NCBI Taxonomy" id="595503"/>
    <lineage>
        <taxon>Eukaryota</taxon>
        <taxon>Fungi</taxon>
        <taxon>Dikarya</taxon>
        <taxon>Ascomycota</taxon>
        <taxon>Pezizomycotina</taxon>
        <taxon>Leotiomycetes</taxon>
        <taxon>Helotiales</taxon>
        <taxon>Helotiaceae</taxon>
        <taxon>Hymenoscyphus</taxon>
    </lineage>
</organism>
<dbReference type="OrthoDB" id="10312532at2759"/>
<evidence type="ECO:0000313" key="2">
    <source>
        <dbReference type="Proteomes" id="UP000701801"/>
    </source>
</evidence>
<comment type="caution">
    <text evidence="1">The sequence shown here is derived from an EMBL/GenBank/DDBJ whole genome shotgun (WGS) entry which is preliminary data.</text>
</comment>
<evidence type="ECO:0008006" key="3">
    <source>
        <dbReference type="Google" id="ProtNLM"/>
    </source>
</evidence>